<dbReference type="PANTHER" id="PTHR34857:SF2">
    <property type="entry name" value="SLL0384 PROTEIN"/>
    <property type="match status" value="1"/>
</dbReference>
<keyword evidence="5 6" id="KW-0472">Membrane</keyword>
<comment type="subcellular location">
    <subcellularLocation>
        <location evidence="1">Cell membrane</location>
        <topology evidence="1">Multi-pass membrane protein</topology>
    </subcellularLocation>
</comment>
<feature type="transmembrane region" description="Helical" evidence="6">
    <location>
        <begin position="25"/>
        <end position="50"/>
    </location>
</feature>
<evidence type="ECO:0000313" key="8">
    <source>
        <dbReference type="Proteomes" id="UP000269883"/>
    </source>
</evidence>
<evidence type="ECO:0000256" key="5">
    <source>
        <dbReference type="ARBA" id="ARBA00023136"/>
    </source>
</evidence>
<feature type="transmembrane region" description="Helical" evidence="6">
    <location>
        <begin position="62"/>
        <end position="82"/>
    </location>
</feature>
<dbReference type="CDD" id="cd16914">
    <property type="entry name" value="EcfT"/>
    <property type="match status" value="1"/>
</dbReference>
<evidence type="ECO:0000256" key="2">
    <source>
        <dbReference type="ARBA" id="ARBA00022475"/>
    </source>
</evidence>
<keyword evidence="4 6" id="KW-1133">Transmembrane helix</keyword>
<dbReference type="NCBIfam" id="TIGR02454">
    <property type="entry name" value="ECF_T_CbiQ"/>
    <property type="match status" value="1"/>
</dbReference>
<feature type="transmembrane region" description="Helical" evidence="6">
    <location>
        <begin position="220"/>
        <end position="246"/>
    </location>
</feature>
<evidence type="ECO:0000256" key="1">
    <source>
        <dbReference type="ARBA" id="ARBA00004651"/>
    </source>
</evidence>
<evidence type="ECO:0000313" key="7">
    <source>
        <dbReference type="EMBL" id="BBD08027.1"/>
    </source>
</evidence>
<keyword evidence="8" id="KW-1185">Reference proteome</keyword>
<sequence length="253" mass="27767">MIEDAFSSGKSPIHRLDPRFRLAGATAWTVCIALLSTPPCAAAALGISLLLLTISRPPLRCLLSRLLAVNVFILFLWAILPFSQPGAPVFDVWLFTATHEGLALAGLITLKSNAIVLAFIALVATIPVTELGRALRRLKVPDKLAYLLVFTYRYIFVMAGEYQRMRQAMRIRGFTPRTNLHSYRTLAYLAGMVLVRGLDRSERVYNAMLCRAFTGRFRSLNGLSATGADAAFLILILAASAAIALYDLGYTLT</sequence>
<organism evidence="7 8">
    <name type="scientific">Desulfovibrio ferrophilus</name>
    <dbReference type="NCBI Taxonomy" id="241368"/>
    <lineage>
        <taxon>Bacteria</taxon>
        <taxon>Pseudomonadati</taxon>
        <taxon>Thermodesulfobacteriota</taxon>
        <taxon>Desulfovibrionia</taxon>
        <taxon>Desulfovibrionales</taxon>
        <taxon>Desulfovibrionaceae</taxon>
        <taxon>Desulfovibrio</taxon>
    </lineage>
</organism>
<dbReference type="RefSeq" id="WP_126377790.1">
    <property type="nucleotide sequence ID" value="NZ_AP017378.1"/>
</dbReference>
<dbReference type="GO" id="GO:0043190">
    <property type="term" value="C:ATP-binding cassette (ABC) transporter complex"/>
    <property type="evidence" value="ECO:0007669"/>
    <property type="project" value="InterPro"/>
</dbReference>
<dbReference type="Pfam" id="PF02361">
    <property type="entry name" value="CbiQ"/>
    <property type="match status" value="1"/>
</dbReference>
<dbReference type="GO" id="GO:0006824">
    <property type="term" value="P:cobalt ion transport"/>
    <property type="evidence" value="ECO:0007669"/>
    <property type="project" value="InterPro"/>
</dbReference>
<dbReference type="Proteomes" id="UP000269883">
    <property type="component" value="Chromosome"/>
</dbReference>
<dbReference type="KEGG" id="dfl:DFE_1301"/>
<evidence type="ECO:0000256" key="4">
    <source>
        <dbReference type="ARBA" id="ARBA00022989"/>
    </source>
</evidence>
<feature type="transmembrane region" description="Helical" evidence="6">
    <location>
        <begin position="144"/>
        <end position="162"/>
    </location>
</feature>
<protein>
    <submittedName>
        <fullName evidence="7">Cobalt ABC transporter, inner membrane subunit CbiQ</fullName>
    </submittedName>
</protein>
<dbReference type="EMBL" id="AP017378">
    <property type="protein sequence ID" value="BBD08027.1"/>
    <property type="molecule type" value="Genomic_DNA"/>
</dbReference>
<keyword evidence="3 6" id="KW-0812">Transmembrane</keyword>
<keyword evidence="2" id="KW-1003">Cell membrane</keyword>
<dbReference type="PANTHER" id="PTHR34857">
    <property type="entry name" value="SLL0384 PROTEIN"/>
    <property type="match status" value="1"/>
</dbReference>
<dbReference type="InterPro" id="IPR012809">
    <property type="entry name" value="ECF_CbiQ"/>
</dbReference>
<accession>A0A2Z6AXP7</accession>
<dbReference type="InterPro" id="IPR003339">
    <property type="entry name" value="ABC/ECF_trnsptr_transmembrane"/>
</dbReference>
<name>A0A2Z6AXP7_9BACT</name>
<evidence type="ECO:0000256" key="3">
    <source>
        <dbReference type="ARBA" id="ARBA00022692"/>
    </source>
</evidence>
<evidence type="ECO:0000256" key="6">
    <source>
        <dbReference type="SAM" id="Phobius"/>
    </source>
</evidence>
<reference evidence="7 8" key="1">
    <citation type="journal article" date="2018" name="Sci. Adv.">
        <title>Multi-heme cytochromes provide a pathway for survival in energy-limited environments.</title>
        <authorList>
            <person name="Deng X."/>
            <person name="Dohmae N."/>
            <person name="Nealson K.H."/>
            <person name="Hashimoto K."/>
            <person name="Okamoto A."/>
        </authorList>
    </citation>
    <scope>NUCLEOTIDE SEQUENCE [LARGE SCALE GENOMIC DNA]</scope>
    <source>
        <strain evidence="7 8">IS5</strain>
    </source>
</reference>
<proteinExistence type="predicted"/>
<dbReference type="AlphaFoldDB" id="A0A2Z6AXP7"/>
<feature type="transmembrane region" description="Helical" evidence="6">
    <location>
        <begin position="102"/>
        <end position="124"/>
    </location>
</feature>
<gene>
    <name evidence="7" type="ORF">DFE_1301</name>
</gene>
<dbReference type="InterPro" id="IPR051611">
    <property type="entry name" value="ECF_transporter_component"/>
</dbReference>
<dbReference type="OrthoDB" id="4533at2"/>